<dbReference type="EMBL" id="FQXG01000004">
    <property type="protein sequence ID" value="SHH73065.1"/>
    <property type="molecule type" value="Genomic_DNA"/>
</dbReference>
<feature type="transmembrane region" description="Helical" evidence="6">
    <location>
        <begin position="157"/>
        <end position="175"/>
    </location>
</feature>
<organism evidence="8 9">
    <name type="scientific">Ferrimonas marina</name>
    <dbReference type="NCBI Taxonomy" id="299255"/>
    <lineage>
        <taxon>Bacteria</taxon>
        <taxon>Pseudomonadati</taxon>
        <taxon>Pseudomonadota</taxon>
        <taxon>Gammaproteobacteria</taxon>
        <taxon>Alteromonadales</taxon>
        <taxon>Ferrimonadaceae</taxon>
        <taxon>Ferrimonas</taxon>
    </lineage>
</organism>
<dbReference type="SUPFAM" id="SSF103481">
    <property type="entry name" value="Multidrug resistance efflux transporter EmrE"/>
    <property type="match status" value="2"/>
</dbReference>
<feature type="transmembrane region" description="Helical" evidence="6">
    <location>
        <begin position="187"/>
        <end position="206"/>
    </location>
</feature>
<dbReference type="AlphaFoldDB" id="A0A1M5VCW5"/>
<evidence type="ECO:0000256" key="6">
    <source>
        <dbReference type="SAM" id="Phobius"/>
    </source>
</evidence>
<name>A0A1M5VCW5_9GAMM</name>
<keyword evidence="5 6" id="KW-0472">Membrane</keyword>
<evidence type="ECO:0000259" key="7">
    <source>
        <dbReference type="Pfam" id="PF00892"/>
    </source>
</evidence>
<evidence type="ECO:0000313" key="9">
    <source>
        <dbReference type="Proteomes" id="UP000184268"/>
    </source>
</evidence>
<dbReference type="RefSeq" id="WP_067656461.1">
    <property type="nucleotide sequence ID" value="NZ_FQXG01000004.1"/>
</dbReference>
<feature type="transmembrane region" description="Helical" evidence="6">
    <location>
        <begin position="105"/>
        <end position="122"/>
    </location>
</feature>
<evidence type="ECO:0000256" key="1">
    <source>
        <dbReference type="ARBA" id="ARBA00004651"/>
    </source>
</evidence>
<dbReference type="InterPro" id="IPR051258">
    <property type="entry name" value="Diverse_Substrate_Transporter"/>
</dbReference>
<dbReference type="PANTHER" id="PTHR42920">
    <property type="entry name" value="OS03G0707200 PROTEIN-RELATED"/>
    <property type="match status" value="1"/>
</dbReference>
<comment type="subcellular location">
    <subcellularLocation>
        <location evidence="1">Cell membrane</location>
        <topology evidence="1">Multi-pass membrane protein</topology>
    </subcellularLocation>
</comment>
<gene>
    <name evidence="8" type="ORF">SAMN02745129_2713</name>
</gene>
<evidence type="ECO:0000256" key="2">
    <source>
        <dbReference type="ARBA" id="ARBA00022475"/>
    </source>
</evidence>
<keyword evidence="3 6" id="KW-0812">Transmembrane</keyword>
<sequence length="301" mass="32664">MAKNQTRAMQFGFAAVLLWSTVATAFKLSLAHMSPAQLLLYASLTSATLLAAIVLVQKRGQQVVRQWRGQPLQYIKSGLLNPFLYYLALFGAYDRLPAQQAQALNYTWAILLSLLAVPMLGQKLRRWDVLAAVAAYFGVVVIATGGNLASLDFASPLGVGLALLSTLLWSLYWIVNTKDQGDPVASLLLSFLVSLPCIALVCAWRGELALPSWQGLAGAAYVGLFEMGLTFVLWLTAMRTAERTAPLSNLVFLGPFLSLFFIAQILGEAIAPATLYGLGLIVAGLLIQQFGPKWQQRNATN</sequence>
<feature type="transmembrane region" description="Helical" evidence="6">
    <location>
        <begin position="129"/>
        <end position="151"/>
    </location>
</feature>
<feature type="transmembrane region" description="Helical" evidence="6">
    <location>
        <begin position="247"/>
        <end position="267"/>
    </location>
</feature>
<reference evidence="8 9" key="1">
    <citation type="submission" date="2016-11" db="EMBL/GenBank/DDBJ databases">
        <authorList>
            <person name="Jaros S."/>
            <person name="Januszkiewicz K."/>
            <person name="Wedrychowicz H."/>
        </authorList>
    </citation>
    <scope>NUCLEOTIDE SEQUENCE [LARGE SCALE GENOMIC DNA]</scope>
    <source>
        <strain evidence="8 9">DSM 16917</strain>
    </source>
</reference>
<evidence type="ECO:0000313" key="8">
    <source>
        <dbReference type="EMBL" id="SHH73065.1"/>
    </source>
</evidence>
<proteinExistence type="predicted"/>
<keyword evidence="9" id="KW-1185">Reference proteome</keyword>
<accession>A0A1M5VCW5</accession>
<dbReference type="OrthoDB" id="5729944at2"/>
<feature type="transmembrane region" description="Helical" evidence="6">
    <location>
        <begin position="212"/>
        <end position="235"/>
    </location>
</feature>
<dbReference type="PANTHER" id="PTHR42920:SF5">
    <property type="entry name" value="EAMA DOMAIN-CONTAINING PROTEIN"/>
    <property type="match status" value="1"/>
</dbReference>
<keyword evidence="2" id="KW-1003">Cell membrane</keyword>
<dbReference type="Pfam" id="PF00892">
    <property type="entry name" value="EamA"/>
    <property type="match status" value="2"/>
</dbReference>
<protein>
    <submittedName>
        <fullName evidence="8">EamA domain-containing membrane protein RarD</fullName>
    </submittedName>
</protein>
<dbReference type="InterPro" id="IPR000620">
    <property type="entry name" value="EamA_dom"/>
</dbReference>
<evidence type="ECO:0000256" key="3">
    <source>
        <dbReference type="ARBA" id="ARBA00022692"/>
    </source>
</evidence>
<evidence type="ECO:0000256" key="4">
    <source>
        <dbReference type="ARBA" id="ARBA00022989"/>
    </source>
</evidence>
<keyword evidence="4 6" id="KW-1133">Transmembrane helix</keyword>
<evidence type="ECO:0000256" key="5">
    <source>
        <dbReference type="ARBA" id="ARBA00023136"/>
    </source>
</evidence>
<feature type="domain" description="EamA" evidence="7">
    <location>
        <begin position="9"/>
        <end position="143"/>
    </location>
</feature>
<dbReference type="STRING" id="299255.SAMN02745129_2713"/>
<dbReference type="Proteomes" id="UP000184268">
    <property type="component" value="Unassembled WGS sequence"/>
</dbReference>
<feature type="domain" description="EamA" evidence="7">
    <location>
        <begin position="157"/>
        <end position="287"/>
    </location>
</feature>
<dbReference type="GO" id="GO:0005886">
    <property type="term" value="C:plasma membrane"/>
    <property type="evidence" value="ECO:0007669"/>
    <property type="project" value="UniProtKB-SubCell"/>
</dbReference>
<feature type="transmembrane region" description="Helical" evidence="6">
    <location>
        <begin position="35"/>
        <end position="56"/>
    </location>
</feature>
<dbReference type="InterPro" id="IPR037185">
    <property type="entry name" value="EmrE-like"/>
</dbReference>
<feature type="transmembrane region" description="Helical" evidence="6">
    <location>
        <begin position="77"/>
        <end position="93"/>
    </location>
</feature>
<feature type="transmembrane region" description="Helical" evidence="6">
    <location>
        <begin position="273"/>
        <end position="291"/>
    </location>
</feature>